<reference evidence="2" key="1">
    <citation type="journal article" date="2014" name="Nat. Genet.">
        <title>The genome of the stress-tolerant wild tomato species Solanum pennellii.</title>
        <authorList>
            <person name="Bolger A."/>
            <person name="Scossa F."/>
            <person name="Bolger M.E."/>
            <person name="Lanz C."/>
            <person name="Maumus F."/>
            <person name="Tohge T."/>
            <person name="Quesneville H."/>
            <person name="Alseekh S."/>
            <person name="Sorensen I."/>
            <person name="Lichtenstein G."/>
            <person name="Fich E.A."/>
            <person name="Conte M."/>
            <person name="Keller H."/>
            <person name="Schneeberger K."/>
            <person name="Schwacke R."/>
            <person name="Ofner I."/>
            <person name="Vrebalov J."/>
            <person name="Xu Y."/>
            <person name="Osorio S."/>
            <person name="Aflitos S.A."/>
            <person name="Schijlen E."/>
            <person name="Jimenez-Gomez J.M."/>
            <person name="Ryngajllo M."/>
            <person name="Kimura S."/>
            <person name="Kumar R."/>
            <person name="Koenig D."/>
            <person name="Headland L.R."/>
            <person name="Maloof J.N."/>
            <person name="Sinha N."/>
            <person name="van Ham R.C."/>
            <person name="Lankhorst R.K."/>
            <person name="Mao L."/>
            <person name="Vogel A."/>
            <person name="Arsova B."/>
            <person name="Panstruga R."/>
            <person name="Fei Z."/>
            <person name="Rose J.K."/>
            <person name="Zamir D."/>
            <person name="Carrari F."/>
            <person name="Giovannoni J.J."/>
            <person name="Weigel D."/>
            <person name="Usadel B."/>
            <person name="Fernie A.R."/>
        </authorList>
    </citation>
    <scope>NUCLEOTIDE SEQUENCE [LARGE SCALE GENOMIC DNA]</scope>
    <source>
        <strain evidence="2">cv. LA0716</strain>
    </source>
</reference>
<dbReference type="Proteomes" id="UP000694930">
    <property type="component" value="Chromosome 11"/>
</dbReference>
<reference evidence="3" key="2">
    <citation type="submission" date="2025-08" db="UniProtKB">
        <authorList>
            <consortium name="RefSeq"/>
        </authorList>
    </citation>
    <scope>IDENTIFICATION</scope>
</reference>
<feature type="coiled-coil region" evidence="1">
    <location>
        <begin position="13"/>
        <end position="47"/>
    </location>
</feature>
<evidence type="ECO:0000256" key="1">
    <source>
        <dbReference type="SAM" id="Coils"/>
    </source>
</evidence>
<protein>
    <submittedName>
        <fullName evidence="3">Uncharacterized protein LOC107005014</fullName>
    </submittedName>
</protein>
<dbReference type="GeneID" id="107005014"/>
<accession>A0ABM1UZF9</accession>
<gene>
    <name evidence="3" type="primary">LOC107005014</name>
</gene>
<dbReference type="RefSeq" id="XP_027768877.1">
    <property type="nucleotide sequence ID" value="XM_027913076.1"/>
</dbReference>
<proteinExistence type="predicted"/>
<sequence>MGDLNQQQLAQLLALYQEANATSSARLEDLNARLDALTKDLANLKADVEAIGNGNQNQGWKGKAVAAGSRSETGGNSMIPKHIKLDFSRFCGQEDPWGWMNTCEHYFQHQHTQEEEEIGLASFHLEGIAQRETGVMGDPKQKQLEILALYKEERATNLARLEDLNARVNAVMKELANLEAYVEAIENGNQNRGWKGKVVTAKKETCNEGFKNGGRV</sequence>
<keyword evidence="1" id="KW-0175">Coiled coil</keyword>
<evidence type="ECO:0000313" key="2">
    <source>
        <dbReference type="Proteomes" id="UP000694930"/>
    </source>
</evidence>
<evidence type="ECO:0000313" key="3">
    <source>
        <dbReference type="RefSeq" id="XP_027768877.1"/>
    </source>
</evidence>
<name>A0ABM1UZF9_SOLPN</name>
<organism evidence="2 3">
    <name type="scientific">Solanum pennellii</name>
    <name type="common">Tomato</name>
    <name type="synonym">Lycopersicon pennellii</name>
    <dbReference type="NCBI Taxonomy" id="28526"/>
    <lineage>
        <taxon>Eukaryota</taxon>
        <taxon>Viridiplantae</taxon>
        <taxon>Streptophyta</taxon>
        <taxon>Embryophyta</taxon>
        <taxon>Tracheophyta</taxon>
        <taxon>Spermatophyta</taxon>
        <taxon>Magnoliopsida</taxon>
        <taxon>eudicotyledons</taxon>
        <taxon>Gunneridae</taxon>
        <taxon>Pentapetalae</taxon>
        <taxon>asterids</taxon>
        <taxon>lamiids</taxon>
        <taxon>Solanales</taxon>
        <taxon>Solanaceae</taxon>
        <taxon>Solanoideae</taxon>
        <taxon>Solaneae</taxon>
        <taxon>Solanum</taxon>
        <taxon>Solanum subgen. Lycopersicon</taxon>
    </lineage>
</organism>
<keyword evidence="2" id="KW-1185">Reference proteome</keyword>